<gene>
    <name evidence="1" type="ORF">Lpl14_11357</name>
</gene>
<reference evidence="1 2" key="1">
    <citation type="journal article" date="2013" name="PLoS ONE">
        <title>Lactobacillus paracasei comparative genomics: towards species pan-genome definition and exploitation of diversity.</title>
        <authorList>
            <person name="Smokvina T."/>
            <person name="Wels M."/>
            <person name="Polka J."/>
            <person name="Chervaux C."/>
            <person name="Brisse S."/>
            <person name="Boekhorst J."/>
            <person name="van Hylckama Vlieg J.E."/>
            <person name="Siezen R.J."/>
        </authorList>
    </citation>
    <scope>NUCLEOTIDE SEQUENCE [LARGE SCALE GENOMIC DNA]</scope>
    <source>
        <strain evidence="1 2">Lpl14</strain>
    </source>
</reference>
<feature type="non-terminal residue" evidence="1">
    <location>
        <position position="1"/>
    </location>
</feature>
<dbReference type="AlphaFoldDB" id="A0A829GU00"/>
<dbReference type="EMBL" id="ANKB01000044">
    <property type="protein sequence ID" value="EPC63963.1"/>
    <property type="molecule type" value="Genomic_DNA"/>
</dbReference>
<dbReference type="Proteomes" id="UP000014285">
    <property type="component" value="Unassembled WGS sequence"/>
</dbReference>
<accession>A0A829GU00</accession>
<name>A0A829GU00_LACPA</name>
<sequence length="65" mass="7209">AQAIQRHPVPRVLQLQAQQSLQFLALQESESIATQSNILMIQAQHRTAEVMTHLSSKSFSTSHVG</sequence>
<evidence type="ECO:0000313" key="2">
    <source>
        <dbReference type="Proteomes" id="UP000014285"/>
    </source>
</evidence>
<evidence type="ECO:0000313" key="1">
    <source>
        <dbReference type="EMBL" id="EPC63963.1"/>
    </source>
</evidence>
<protein>
    <submittedName>
        <fullName evidence="1">Uncharacterized protein</fullName>
    </submittedName>
</protein>
<proteinExistence type="predicted"/>
<organism evidence="1 2">
    <name type="scientific">Lacticaseibacillus paracasei subsp. tolerans Lpl14</name>
    <dbReference type="NCBI Taxonomy" id="1256229"/>
    <lineage>
        <taxon>Bacteria</taxon>
        <taxon>Bacillati</taxon>
        <taxon>Bacillota</taxon>
        <taxon>Bacilli</taxon>
        <taxon>Lactobacillales</taxon>
        <taxon>Lactobacillaceae</taxon>
        <taxon>Lacticaseibacillus</taxon>
    </lineage>
</organism>
<comment type="caution">
    <text evidence="1">The sequence shown here is derived from an EMBL/GenBank/DDBJ whole genome shotgun (WGS) entry which is preliminary data.</text>
</comment>